<feature type="signal peptide" evidence="1">
    <location>
        <begin position="1"/>
        <end position="18"/>
    </location>
</feature>
<sequence length="111" mass="12548">MFPSILLWFLSWAEGSSQQRNWITGVWYPRRQSDDRVYFQSHCAPDAIEPDRHELVKQGPSRIVELLQTMNGPTASRQGPRSFDIESICAQGSASWPSLQSSPCSIYSEGT</sequence>
<dbReference type="EMBL" id="JBFXLU010000234">
    <property type="protein sequence ID" value="KAL2833954.1"/>
    <property type="molecule type" value="Genomic_DNA"/>
</dbReference>
<organism evidence="2 3">
    <name type="scientific">Aspergillus pseudoustus</name>
    <dbReference type="NCBI Taxonomy" id="1810923"/>
    <lineage>
        <taxon>Eukaryota</taxon>
        <taxon>Fungi</taxon>
        <taxon>Dikarya</taxon>
        <taxon>Ascomycota</taxon>
        <taxon>Pezizomycotina</taxon>
        <taxon>Eurotiomycetes</taxon>
        <taxon>Eurotiomycetidae</taxon>
        <taxon>Eurotiales</taxon>
        <taxon>Aspergillaceae</taxon>
        <taxon>Aspergillus</taxon>
        <taxon>Aspergillus subgen. Nidulantes</taxon>
    </lineage>
</organism>
<dbReference type="Proteomes" id="UP001610446">
    <property type="component" value="Unassembled WGS sequence"/>
</dbReference>
<reference evidence="2 3" key="1">
    <citation type="submission" date="2024-07" db="EMBL/GenBank/DDBJ databases">
        <title>Section-level genome sequencing and comparative genomics of Aspergillus sections Usti and Cavernicolus.</title>
        <authorList>
            <consortium name="Lawrence Berkeley National Laboratory"/>
            <person name="Nybo J.L."/>
            <person name="Vesth T.C."/>
            <person name="Theobald S."/>
            <person name="Frisvad J.C."/>
            <person name="Larsen T.O."/>
            <person name="Kjaerboelling I."/>
            <person name="Rothschild-Mancinelli K."/>
            <person name="Lyhne E.K."/>
            <person name="Kogle M.E."/>
            <person name="Barry K."/>
            <person name="Clum A."/>
            <person name="Na H."/>
            <person name="Ledsgaard L."/>
            <person name="Lin J."/>
            <person name="Lipzen A."/>
            <person name="Kuo A."/>
            <person name="Riley R."/>
            <person name="Mondo S."/>
            <person name="Labutti K."/>
            <person name="Haridas S."/>
            <person name="Pangalinan J."/>
            <person name="Salamov A.A."/>
            <person name="Simmons B.A."/>
            <person name="Magnuson J.K."/>
            <person name="Chen J."/>
            <person name="Drula E."/>
            <person name="Henrissat B."/>
            <person name="Wiebenga A."/>
            <person name="Lubbers R.J."/>
            <person name="Gomes A.C."/>
            <person name="Makela M.R."/>
            <person name="Stajich J."/>
            <person name="Grigoriev I.V."/>
            <person name="Mortensen U.H."/>
            <person name="De Vries R.P."/>
            <person name="Baker S.E."/>
            <person name="Andersen M.R."/>
        </authorList>
    </citation>
    <scope>NUCLEOTIDE SEQUENCE [LARGE SCALE GENOMIC DNA]</scope>
    <source>
        <strain evidence="2 3">CBS 123904</strain>
    </source>
</reference>
<accession>A0ABR4J328</accession>
<feature type="chain" id="PRO_5045517080" description="Secreted protein" evidence="1">
    <location>
        <begin position="19"/>
        <end position="111"/>
    </location>
</feature>
<keyword evidence="1" id="KW-0732">Signal</keyword>
<evidence type="ECO:0000313" key="3">
    <source>
        <dbReference type="Proteomes" id="UP001610446"/>
    </source>
</evidence>
<evidence type="ECO:0008006" key="4">
    <source>
        <dbReference type="Google" id="ProtNLM"/>
    </source>
</evidence>
<name>A0ABR4J328_9EURO</name>
<keyword evidence="3" id="KW-1185">Reference proteome</keyword>
<gene>
    <name evidence="2" type="ORF">BJY01DRAFT_224842</name>
</gene>
<evidence type="ECO:0000256" key="1">
    <source>
        <dbReference type="SAM" id="SignalP"/>
    </source>
</evidence>
<protein>
    <recommendedName>
        <fullName evidence="4">Secreted protein</fullName>
    </recommendedName>
</protein>
<evidence type="ECO:0000313" key="2">
    <source>
        <dbReference type="EMBL" id="KAL2833954.1"/>
    </source>
</evidence>
<comment type="caution">
    <text evidence="2">The sequence shown here is derived from an EMBL/GenBank/DDBJ whole genome shotgun (WGS) entry which is preliminary data.</text>
</comment>
<proteinExistence type="predicted"/>